<organism evidence="2 3">
    <name type="scientific">Microbacterium elymi</name>
    <dbReference type="NCBI Taxonomy" id="2909587"/>
    <lineage>
        <taxon>Bacteria</taxon>
        <taxon>Bacillati</taxon>
        <taxon>Actinomycetota</taxon>
        <taxon>Actinomycetes</taxon>
        <taxon>Micrococcales</taxon>
        <taxon>Microbacteriaceae</taxon>
        <taxon>Microbacterium</taxon>
    </lineage>
</organism>
<evidence type="ECO:0000313" key="2">
    <source>
        <dbReference type="EMBL" id="UUT36033.1"/>
    </source>
</evidence>
<dbReference type="EMBL" id="CP091139">
    <property type="protein sequence ID" value="UUT36033.1"/>
    <property type="molecule type" value="Genomic_DNA"/>
</dbReference>
<dbReference type="Proteomes" id="UP001054811">
    <property type="component" value="Chromosome"/>
</dbReference>
<accession>A0ABY5NLG8</accession>
<feature type="region of interest" description="Disordered" evidence="1">
    <location>
        <begin position="60"/>
        <end position="84"/>
    </location>
</feature>
<keyword evidence="3" id="KW-1185">Reference proteome</keyword>
<reference evidence="2" key="1">
    <citation type="submission" date="2022-01" db="EMBL/GenBank/DDBJ databases">
        <title>Microbacterium eymi and Microbacterium rhizovicinus sp. nov., isolated from the rhizospheric soil of Elymus tsukushiensis, a plant native to the Dokdo Islands, Republic of Korea.</title>
        <authorList>
            <person name="Hwang Y.J."/>
        </authorList>
    </citation>
    <scope>NUCLEOTIDE SEQUENCE</scope>
    <source>
        <strain evidence="2">KUDC0405</strain>
    </source>
</reference>
<evidence type="ECO:0000313" key="3">
    <source>
        <dbReference type="Proteomes" id="UP001054811"/>
    </source>
</evidence>
<evidence type="ECO:0000256" key="1">
    <source>
        <dbReference type="SAM" id="MobiDB-lite"/>
    </source>
</evidence>
<name>A0ABY5NLG8_9MICO</name>
<gene>
    <name evidence="2" type="ORF">L2X98_23310</name>
</gene>
<protein>
    <submittedName>
        <fullName evidence="2">Uncharacterized protein</fullName>
    </submittedName>
</protein>
<proteinExistence type="predicted"/>
<sequence>MVSDTGRRPVRQQVQGRRIEEVLGTALVEVRRVRHIDDDVGACQGVGESLARVRVDAGGTGRRDHIVPVGLQSPHESGSDESRAAYHRDPHVLALSAAPAAASTGVTGRPHDL</sequence>